<dbReference type="PANTHER" id="PTHR42104:SF2">
    <property type="entry name" value="GUANYL-SPECIFIC RIBONUCLEASE, PUTATIVE (AFU_ORTHOLOGUE AFUA_4G01200)-RELATED"/>
    <property type="match status" value="1"/>
</dbReference>
<protein>
    <submittedName>
        <fullName evidence="8">Uncharacterized protein</fullName>
    </submittedName>
</protein>
<dbReference type="Proteomes" id="UP000663827">
    <property type="component" value="Unassembled WGS sequence"/>
</dbReference>
<name>A0A8H3I3N9_9AGAM</name>
<dbReference type="Pfam" id="PF00545">
    <property type="entry name" value="Ribonuclease"/>
    <property type="match status" value="1"/>
</dbReference>
<dbReference type="GO" id="GO:0004521">
    <property type="term" value="F:RNA endonuclease activity"/>
    <property type="evidence" value="ECO:0007669"/>
    <property type="project" value="InterPro"/>
</dbReference>
<dbReference type="InterPro" id="IPR000026">
    <property type="entry name" value="N1-like"/>
</dbReference>
<dbReference type="GO" id="GO:0003723">
    <property type="term" value="F:RNA binding"/>
    <property type="evidence" value="ECO:0007669"/>
    <property type="project" value="InterPro"/>
</dbReference>
<evidence type="ECO:0000256" key="4">
    <source>
        <dbReference type="ARBA" id="ARBA00022801"/>
    </source>
</evidence>
<reference evidence="8" key="1">
    <citation type="submission" date="2021-01" db="EMBL/GenBank/DDBJ databases">
        <authorList>
            <person name="Kaushik A."/>
        </authorList>
    </citation>
    <scope>NUCLEOTIDE SEQUENCE</scope>
    <source>
        <strain evidence="8">AG5</strain>
    </source>
</reference>
<feature type="signal peptide" evidence="7">
    <location>
        <begin position="1"/>
        <end position="19"/>
    </location>
</feature>
<evidence type="ECO:0000313" key="9">
    <source>
        <dbReference type="Proteomes" id="UP000663827"/>
    </source>
</evidence>
<dbReference type="PANTHER" id="PTHR42104">
    <property type="entry name" value="EXTRACELLULAR GUANYL-SPECIFIC RIBONUCLEASE RNTA (AFU_ORTHOLOGUE AFUA_4G03230)"/>
    <property type="match status" value="1"/>
</dbReference>
<evidence type="ECO:0000256" key="3">
    <source>
        <dbReference type="ARBA" id="ARBA00022759"/>
    </source>
</evidence>
<keyword evidence="3" id="KW-0255">Endonuclease</keyword>
<evidence type="ECO:0000313" key="8">
    <source>
        <dbReference type="EMBL" id="CAE7229153.1"/>
    </source>
</evidence>
<keyword evidence="4" id="KW-0378">Hydrolase</keyword>
<feature type="chain" id="PRO_5034897249" evidence="7">
    <location>
        <begin position="20"/>
        <end position="157"/>
    </location>
</feature>
<dbReference type="GO" id="GO:0016829">
    <property type="term" value="F:lyase activity"/>
    <property type="evidence" value="ECO:0007669"/>
    <property type="project" value="UniProtKB-KW"/>
</dbReference>
<dbReference type="GO" id="GO:0016787">
    <property type="term" value="F:hydrolase activity"/>
    <property type="evidence" value="ECO:0007669"/>
    <property type="project" value="UniProtKB-KW"/>
</dbReference>
<dbReference type="InterPro" id="IPR016191">
    <property type="entry name" value="Ribonuclease/ribotoxin"/>
</dbReference>
<evidence type="ECO:0000256" key="6">
    <source>
        <dbReference type="ARBA" id="ARBA00023239"/>
    </source>
</evidence>
<evidence type="ECO:0000256" key="2">
    <source>
        <dbReference type="ARBA" id="ARBA00022729"/>
    </source>
</evidence>
<keyword evidence="2 7" id="KW-0732">Signal</keyword>
<evidence type="ECO:0000256" key="5">
    <source>
        <dbReference type="ARBA" id="ARBA00023157"/>
    </source>
</evidence>
<dbReference type="InterPro" id="IPR048269">
    <property type="entry name" value="RNase_U2"/>
</dbReference>
<gene>
    <name evidence="8" type="ORF">RDB_LOCUS181803</name>
</gene>
<keyword evidence="5" id="KW-1015">Disulfide bond</keyword>
<dbReference type="Gene3D" id="3.10.450.30">
    <property type="entry name" value="Microbial ribonucleases"/>
    <property type="match status" value="1"/>
</dbReference>
<evidence type="ECO:0000256" key="7">
    <source>
        <dbReference type="SAM" id="SignalP"/>
    </source>
</evidence>
<keyword evidence="6" id="KW-0456">Lyase</keyword>
<proteinExistence type="predicted"/>
<dbReference type="PIRSF" id="PIRSF037430">
    <property type="entry name" value="RNase_U2"/>
    <property type="match status" value="1"/>
</dbReference>
<dbReference type="EMBL" id="CAJNJQ010006472">
    <property type="protein sequence ID" value="CAE7229153.1"/>
    <property type="molecule type" value="Genomic_DNA"/>
</dbReference>
<evidence type="ECO:0000256" key="1">
    <source>
        <dbReference type="ARBA" id="ARBA00022722"/>
    </source>
</evidence>
<accession>A0A8H3I3N9</accession>
<comment type="caution">
    <text evidence="8">The sequence shown here is derived from an EMBL/GenBank/DDBJ whole genome shotgun (WGS) entry which is preliminary data.</text>
</comment>
<dbReference type="AlphaFoldDB" id="A0A8H3I3N9"/>
<keyword evidence="1" id="KW-0540">Nuclease</keyword>
<dbReference type="SUPFAM" id="SSF53933">
    <property type="entry name" value="Microbial ribonucleases"/>
    <property type="match status" value="1"/>
</dbReference>
<organism evidence="8 9">
    <name type="scientific">Rhizoctonia solani</name>
    <dbReference type="NCBI Taxonomy" id="456999"/>
    <lineage>
        <taxon>Eukaryota</taxon>
        <taxon>Fungi</taxon>
        <taxon>Dikarya</taxon>
        <taxon>Basidiomycota</taxon>
        <taxon>Agaricomycotina</taxon>
        <taxon>Agaricomycetes</taxon>
        <taxon>Cantharellales</taxon>
        <taxon>Ceratobasidiaceae</taxon>
        <taxon>Rhizoctonia</taxon>
    </lineage>
</organism>
<sequence length="157" mass="17225">MVAFISSLALFALFVPALAMPAPNANATVELSKRAITSPVFTQANCEGVQYYQKSAVEAAAKEAVKHLKSGGAVGQGNRWYPHEFRNYPEQFPYASNCKSKWYEFPIMASGQVFRGGQPMEDRVVIGSWNGADDAVVCGVMTHRNAVRNGFKECKLQ</sequence>